<keyword evidence="3" id="KW-1185">Reference proteome</keyword>
<comment type="caution">
    <text evidence="2">The sequence shown here is derived from an EMBL/GenBank/DDBJ whole genome shotgun (WGS) entry which is preliminary data.</text>
</comment>
<proteinExistence type="predicted"/>
<protein>
    <recommendedName>
        <fullName evidence="1">HNH nuclease domain-containing protein</fullName>
    </recommendedName>
</protein>
<dbReference type="InterPro" id="IPR015947">
    <property type="entry name" value="PUA-like_sf"/>
</dbReference>
<reference evidence="2 3" key="1">
    <citation type="submission" date="2022-08" db="EMBL/GenBank/DDBJ databases">
        <title>Bacterial and archaeal communities from various locations to study Microbial Dark Matter (Phase II).</title>
        <authorList>
            <person name="Stepanauskas R."/>
        </authorList>
    </citation>
    <scope>NUCLEOTIDE SEQUENCE [LARGE SCALE GENOMIC DNA]</scope>
    <source>
        <strain evidence="2 3">PD1</strain>
    </source>
</reference>
<dbReference type="Gene3D" id="1.10.30.50">
    <property type="match status" value="1"/>
</dbReference>
<feature type="domain" description="HNH nuclease" evidence="1">
    <location>
        <begin position="215"/>
        <end position="260"/>
    </location>
</feature>
<name>A0ABT2EKV5_9BACT</name>
<dbReference type="Gene3D" id="3.10.590.10">
    <property type="entry name" value="ph1033 like domains"/>
    <property type="match status" value="1"/>
</dbReference>
<evidence type="ECO:0000313" key="3">
    <source>
        <dbReference type="Proteomes" id="UP001204798"/>
    </source>
</evidence>
<dbReference type="Pfam" id="PF13391">
    <property type="entry name" value="HNH_2"/>
    <property type="match status" value="1"/>
</dbReference>
<dbReference type="EMBL" id="JANUCP010000001">
    <property type="protein sequence ID" value="MCS3918116.1"/>
    <property type="molecule type" value="Genomic_DNA"/>
</dbReference>
<accession>A0ABT2EKV5</accession>
<dbReference type="RefSeq" id="WP_259093542.1">
    <property type="nucleotide sequence ID" value="NZ_CP130454.1"/>
</dbReference>
<dbReference type="Proteomes" id="UP001204798">
    <property type="component" value="Unassembled WGS sequence"/>
</dbReference>
<organism evidence="2 3">
    <name type="scientific">Candidatus Fervidibacter sacchari</name>
    <dbReference type="NCBI Taxonomy" id="1448929"/>
    <lineage>
        <taxon>Bacteria</taxon>
        <taxon>Candidatus Fervidibacterota</taxon>
        <taxon>Candidatus Fervidibacter</taxon>
    </lineage>
</organism>
<evidence type="ECO:0000313" key="2">
    <source>
        <dbReference type="EMBL" id="MCS3918116.1"/>
    </source>
</evidence>
<dbReference type="SUPFAM" id="SSF88697">
    <property type="entry name" value="PUA domain-like"/>
    <property type="match status" value="1"/>
</dbReference>
<sequence length="311" mass="36046">MAKANVWLVVASERIKGKQEGWHWDDFFLRRHEWSPAEFSWGGYEWIRSPLSLKCIREMKRGDIVVAYQAGEGIVGLCALASDGYEEVPGSGDLNTFDLAAEPALRLDNPVPLGQLKSDPEVAPLFRQLQGSVFKATEFWQGIRRHILTLNPHLSDALRRFESDVAKLRATRGEEKDIWRKMAEERSPNYQWRGRTYRRKGEQSAWLRKLYDFRCQICGAQFPTPDGRMVIEVHYIRPLSVIGPVGDHPANMLVLCPNHHLQIELSEEVKVDWERHEIRFDGIKRRLRVHPIHAKLVRAWVAERNIGARQR</sequence>
<dbReference type="CDD" id="cd00085">
    <property type="entry name" value="HNHc"/>
    <property type="match status" value="1"/>
</dbReference>
<evidence type="ECO:0000259" key="1">
    <source>
        <dbReference type="Pfam" id="PF13391"/>
    </source>
</evidence>
<gene>
    <name evidence="2" type="ORF">M2350_000513</name>
</gene>
<dbReference type="InterPro" id="IPR003615">
    <property type="entry name" value="HNH_nuc"/>
</dbReference>